<evidence type="ECO:0000259" key="6">
    <source>
        <dbReference type="Pfam" id="PF01490"/>
    </source>
</evidence>
<feature type="transmembrane region" description="Helical" evidence="5">
    <location>
        <begin position="179"/>
        <end position="201"/>
    </location>
</feature>
<comment type="caution">
    <text evidence="7">The sequence shown here is derived from an EMBL/GenBank/DDBJ whole genome shotgun (WGS) entry which is preliminary data.</text>
</comment>
<reference evidence="7 8" key="1">
    <citation type="submission" date="2024-02" db="EMBL/GenBank/DDBJ databases">
        <authorList>
            <person name="Chen Y."/>
            <person name="Shah S."/>
            <person name="Dougan E. K."/>
            <person name="Thang M."/>
            <person name="Chan C."/>
        </authorList>
    </citation>
    <scope>NUCLEOTIDE SEQUENCE [LARGE SCALE GENOMIC DNA]</scope>
</reference>
<dbReference type="Pfam" id="PF01490">
    <property type="entry name" value="Aa_trans"/>
    <property type="match status" value="1"/>
</dbReference>
<keyword evidence="3 5" id="KW-1133">Transmembrane helix</keyword>
<proteinExistence type="predicted"/>
<keyword evidence="4 5" id="KW-0472">Membrane</keyword>
<dbReference type="Proteomes" id="UP001642484">
    <property type="component" value="Unassembled WGS sequence"/>
</dbReference>
<evidence type="ECO:0000256" key="2">
    <source>
        <dbReference type="ARBA" id="ARBA00022692"/>
    </source>
</evidence>
<comment type="subcellular location">
    <subcellularLocation>
        <location evidence="1">Membrane</location>
        <topology evidence="1">Multi-pass membrane protein</topology>
    </subcellularLocation>
</comment>
<sequence>MRVLVMELPWKPMKYSAFPRPQTSSELPKICLAGVSWGTVSMVASMMQTVILQMCVLPMYGEMKDRSPGRFANVVGCSFTILFVICASFAVLGYMIFGPAVKSNVLLSLPASFSGNLARLFAGASVMGVYPLILKSMIATFHPPGYGGERNVHVGTGAIVAGVLLTSLCLSDLGKLNIINGAMSTGVFVAVVPFLVGSHLLDRVRESFFLRIALISLLIFGLLGSALAIFLDDNYDEKLITACVWKTSS</sequence>
<dbReference type="EMBL" id="CAXAMN010018668">
    <property type="protein sequence ID" value="CAK9052780.1"/>
    <property type="molecule type" value="Genomic_DNA"/>
</dbReference>
<protein>
    <recommendedName>
        <fullName evidence="6">Amino acid transporter transmembrane domain-containing protein</fullName>
    </recommendedName>
</protein>
<dbReference type="InterPro" id="IPR013057">
    <property type="entry name" value="AA_transpt_TM"/>
</dbReference>
<dbReference type="PANTHER" id="PTHR22950">
    <property type="entry name" value="AMINO ACID TRANSPORTER"/>
    <property type="match status" value="1"/>
</dbReference>
<evidence type="ECO:0000256" key="5">
    <source>
        <dbReference type="SAM" id="Phobius"/>
    </source>
</evidence>
<evidence type="ECO:0000256" key="4">
    <source>
        <dbReference type="ARBA" id="ARBA00023136"/>
    </source>
</evidence>
<gene>
    <name evidence="7" type="ORF">CCMP2556_LOCUS26594</name>
</gene>
<evidence type="ECO:0000313" key="7">
    <source>
        <dbReference type="EMBL" id="CAK9052780.1"/>
    </source>
</evidence>
<keyword evidence="8" id="KW-1185">Reference proteome</keyword>
<name>A0ABP0MMQ9_9DINO</name>
<feature type="transmembrane region" description="Helical" evidence="5">
    <location>
        <begin position="71"/>
        <end position="97"/>
    </location>
</feature>
<evidence type="ECO:0000256" key="1">
    <source>
        <dbReference type="ARBA" id="ARBA00004141"/>
    </source>
</evidence>
<feature type="domain" description="Amino acid transporter transmembrane" evidence="6">
    <location>
        <begin position="37"/>
        <end position="225"/>
    </location>
</feature>
<feature type="transmembrane region" description="Helical" evidence="5">
    <location>
        <begin position="208"/>
        <end position="231"/>
    </location>
</feature>
<evidence type="ECO:0000256" key="3">
    <source>
        <dbReference type="ARBA" id="ARBA00022989"/>
    </source>
</evidence>
<accession>A0ABP0MMQ9</accession>
<feature type="transmembrane region" description="Helical" evidence="5">
    <location>
        <begin position="154"/>
        <end position="173"/>
    </location>
</feature>
<feature type="transmembrane region" description="Helical" evidence="5">
    <location>
        <begin position="117"/>
        <end position="134"/>
    </location>
</feature>
<keyword evidence="2 5" id="KW-0812">Transmembrane</keyword>
<evidence type="ECO:0000313" key="8">
    <source>
        <dbReference type="Proteomes" id="UP001642484"/>
    </source>
</evidence>
<organism evidence="7 8">
    <name type="scientific">Durusdinium trenchii</name>
    <dbReference type="NCBI Taxonomy" id="1381693"/>
    <lineage>
        <taxon>Eukaryota</taxon>
        <taxon>Sar</taxon>
        <taxon>Alveolata</taxon>
        <taxon>Dinophyceae</taxon>
        <taxon>Suessiales</taxon>
        <taxon>Symbiodiniaceae</taxon>
        <taxon>Durusdinium</taxon>
    </lineage>
</organism>